<evidence type="ECO:0000256" key="1">
    <source>
        <dbReference type="SAM" id="Phobius"/>
    </source>
</evidence>
<keyword evidence="3" id="KW-1185">Reference proteome</keyword>
<keyword evidence="1" id="KW-0472">Membrane</keyword>
<protein>
    <recommendedName>
        <fullName evidence="4">Prepilin-type N-terminal cleavage/methylation domain-containing protein</fullName>
    </recommendedName>
</protein>
<keyword evidence="1" id="KW-1133">Transmembrane helix</keyword>
<evidence type="ECO:0000313" key="2">
    <source>
        <dbReference type="EMBL" id="QDU81897.1"/>
    </source>
</evidence>
<organism evidence="2 3">
    <name type="scientific">Polystyrenella longa</name>
    <dbReference type="NCBI Taxonomy" id="2528007"/>
    <lineage>
        <taxon>Bacteria</taxon>
        <taxon>Pseudomonadati</taxon>
        <taxon>Planctomycetota</taxon>
        <taxon>Planctomycetia</taxon>
        <taxon>Planctomycetales</taxon>
        <taxon>Planctomycetaceae</taxon>
        <taxon>Polystyrenella</taxon>
    </lineage>
</organism>
<proteinExistence type="predicted"/>
<evidence type="ECO:0008006" key="4">
    <source>
        <dbReference type="Google" id="ProtNLM"/>
    </source>
</evidence>
<keyword evidence="1" id="KW-0812">Transmembrane</keyword>
<dbReference type="AlphaFoldDB" id="A0A518CRN8"/>
<reference evidence="2 3" key="1">
    <citation type="submission" date="2019-02" db="EMBL/GenBank/DDBJ databases">
        <title>Deep-cultivation of Planctomycetes and their phenomic and genomic characterization uncovers novel biology.</title>
        <authorList>
            <person name="Wiegand S."/>
            <person name="Jogler M."/>
            <person name="Boedeker C."/>
            <person name="Pinto D."/>
            <person name="Vollmers J."/>
            <person name="Rivas-Marin E."/>
            <person name="Kohn T."/>
            <person name="Peeters S.H."/>
            <person name="Heuer A."/>
            <person name="Rast P."/>
            <person name="Oberbeckmann S."/>
            <person name="Bunk B."/>
            <person name="Jeske O."/>
            <person name="Meyerdierks A."/>
            <person name="Storesund J.E."/>
            <person name="Kallscheuer N."/>
            <person name="Luecker S."/>
            <person name="Lage O.M."/>
            <person name="Pohl T."/>
            <person name="Merkel B.J."/>
            <person name="Hornburger P."/>
            <person name="Mueller R.-W."/>
            <person name="Bruemmer F."/>
            <person name="Labrenz M."/>
            <person name="Spormann A.M."/>
            <person name="Op den Camp H."/>
            <person name="Overmann J."/>
            <person name="Amann R."/>
            <person name="Jetten M.S.M."/>
            <person name="Mascher T."/>
            <person name="Medema M.H."/>
            <person name="Devos D.P."/>
            <person name="Kaster A.-K."/>
            <person name="Ovreas L."/>
            <person name="Rohde M."/>
            <person name="Galperin M.Y."/>
            <person name="Jogler C."/>
        </authorList>
    </citation>
    <scope>NUCLEOTIDE SEQUENCE [LARGE SCALE GENOMIC DNA]</scope>
    <source>
        <strain evidence="2 3">Pla110</strain>
    </source>
</reference>
<dbReference type="RefSeq" id="WP_144997635.1">
    <property type="nucleotide sequence ID" value="NZ_CP036281.1"/>
</dbReference>
<gene>
    <name evidence="2" type="ORF">Pla110_36480</name>
</gene>
<dbReference type="Proteomes" id="UP000317178">
    <property type="component" value="Chromosome"/>
</dbReference>
<dbReference type="KEGG" id="plon:Pla110_36480"/>
<sequence>MAIHPTRSGYTLIELVVSIGASTVLVLGLGSSMYLAGQALAPSELLTNTLNATEVLHNLTDDVQNAIYLSEHTDNVIEFVVRDMNGDSVPDVVRYEWSGTPGDPLIKKFNYGSPVQLIDAVQNFELKYNTRSTTEEFPPSLIESEEQLIGGALISFSGTQRVSAIYEAGWPGFYFVPVIADGAESWNVTKVKLGLSQYDVSDNGSFYLQLRSATAGHIPTSEVLEQTLVLESSLSSSLTLKEFNFSAVKGLLPTDRLCGVLQHLDGTYSGKVKSHYRNGEPYAHAVRSNNQGSSWFSEEDEIVYHEVWGTYYYGSDNGMTVDRNYFTGLNVTLQLGNTTESQVRTGIPLLNSPELLVGLWELDFDNDPLTADTNFDNLNDWSLKEGGTFDTETLAQGVWESDESILRTAPDHDFLEPTTVVVRLRATTTGGEGAVFEMYSDWDNSNAFALRGRVTRETNNTQTYTAESQSSPGVWNQVVRVENLPLDFIEVRVVISPDDMNHAQFLQGNLLDNYTYSRVSTDNTKKYVSLYESGCDAEFDYISIRVSEQPE</sequence>
<dbReference type="OrthoDB" id="239917at2"/>
<feature type="transmembrane region" description="Helical" evidence="1">
    <location>
        <begin position="12"/>
        <end position="36"/>
    </location>
</feature>
<name>A0A518CRN8_9PLAN</name>
<evidence type="ECO:0000313" key="3">
    <source>
        <dbReference type="Proteomes" id="UP000317178"/>
    </source>
</evidence>
<accession>A0A518CRN8</accession>
<dbReference type="EMBL" id="CP036281">
    <property type="protein sequence ID" value="QDU81897.1"/>
    <property type="molecule type" value="Genomic_DNA"/>
</dbReference>